<accession>A0A9X2VZ80</accession>
<protein>
    <recommendedName>
        <fullName evidence="4">Fimbrial biogenesis outer membrane usher protein</fullName>
    </recommendedName>
</protein>
<dbReference type="GO" id="GO:0015473">
    <property type="term" value="F:fimbrial usher porin activity"/>
    <property type="evidence" value="ECO:0007669"/>
    <property type="project" value="InterPro"/>
</dbReference>
<reference evidence="2" key="1">
    <citation type="submission" date="2022-09" db="EMBL/GenBank/DDBJ databases">
        <title>The genome sequence of Tsuneonella sp. YG55.</title>
        <authorList>
            <person name="Liu Y."/>
        </authorList>
    </citation>
    <scope>NUCLEOTIDE SEQUENCE</scope>
    <source>
        <strain evidence="2">YG55</strain>
    </source>
</reference>
<evidence type="ECO:0008006" key="4">
    <source>
        <dbReference type="Google" id="ProtNLM"/>
    </source>
</evidence>
<evidence type="ECO:0000313" key="2">
    <source>
        <dbReference type="EMBL" id="MCT2557857.1"/>
    </source>
</evidence>
<proteinExistence type="predicted"/>
<dbReference type="AlphaFoldDB" id="A0A9X2VZ80"/>
<comment type="caution">
    <text evidence="2">The sequence shown here is derived from an EMBL/GenBank/DDBJ whole genome shotgun (WGS) entry which is preliminary data.</text>
</comment>
<dbReference type="GO" id="GO:0009279">
    <property type="term" value="C:cell outer membrane"/>
    <property type="evidence" value="ECO:0007669"/>
    <property type="project" value="TreeGrafter"/>
</dbReference>
<evidence type="ECO:0000256" key="1">
    <source>
        <dbReference type="SAM" id="SignalP"/>
    </source>
</evidence>
<dbReference type="EMBL" id="JAOAMV010000001">
    <property type="protein sequence ID" value="MCT2557857.1"/>
    <property type="molecule type" value="Genomic_DNA"/>
</dbReference>
<feature type="chain" id="PRO_5040984356" description="Fimbrial biogenesis outer membrane usher protein" evidence="1">
    <location>
        <begin position="33"/>
        <end position="820"/>
    </location>
</feature>
<dbReference type="Proteomes" id="UP001142648">
    <property type="component" value="Unassembled WGS sequence"/>
</dbReference>
<dbReference type="InterPro" id="IPR042186">
    <property type="entry name" value="FimD_plug_dom"/>
</dbReference>
<name>A0A9X2VZ80_9SPHN</name>
<feature type="signal peptide" evidence="1">
    <location>
        <begin position="1"/>
        <end position="32"/>
    </location>
</feature>
<gene>
    <name evidence="2" type="ORF">N0B51_02555</name>
</gene>
<keyword evidence="1" id="KW-0732">Signal</keyword>
<keyword evidence="3" id="KW-1185">Reference proteome</keyword>
<dbReference type="Gene3D" id="2.60.40.3110">
    <property type="match status" value="1"/>
</dbReference>
<organism evidence="2 3">
    <name type="scientific">Tsuneonella litorea</name>
    <dbReference type="NCBI Taxonomy" id="2976475"/>
    <lineage>
        <taxon>Bacteria</taxon>
        <taxon>Pseudomonadati</taxon>
        <taxon>Pseudomonadota</taxon>
        <taxon>Alphaproteobacteria</taxon>
        <taxon>Sphingomonadales</taxon>
        <taxon>Erythrobacteraceae</taxon>
        <taxon>Tsuneonella</taxon>
    </lineage>
</organism>
<dbReference type="PANTHER" id="PTHR30451">
    <property type="entry name" value="OUTER MEMBRANE USHER PROTEIN"/>
    <property type="match status" value="1"/>
</dbReference>
<dbReference type="GO" id="GO:0009297">
    <property type="term" value="P:pilus assembly"/>
    <property type="evidence" value="ECO:0007669"/>
    <property type="project" value="InterPro"/>
</dbReference>
<dbReference type="PANTHER" id="PTHR30451:SF5">
    <property type="entry name" value="SLR0019 PROTEIN"/>
    <property type="match status" value="1"/>
</dbReference>
<evidence type="ECO:0000313" key="3">
    <source>
        <dbReference type="Proteomes" id="UP001142648"/>
    </source>
</evidence>
<dbReference type="RefSeq" id="WP_259960611.1">
    <property type="nucleotide sequence ID" value="NZ_JAOAMV010000001.1"/>
</dbReference>
<dbReference type="Gene3D" id="2.60.40.2610">
    <property type="entry name" value="Outer membrane usher protein FimD, plug domain"/>
    <property type="match status" value="1"/>
</dbReference>
<dbReference type="InterPro" id="IPR000015">
    <property type="entry name" value="Fimb_usher"/>
</dbReference>
<sequence length="820" mass="86770">MRSPRPRAASALLTLIAASGAALFPVPSVAQADPFAIPHSLTYKAVADTETGPVLAEIVIDGAKARRMVHLDGKGSAMTIEAADARTVGLPVEDGAEGPVRLETLRLYQWTYDPLRQQLKVTLFRNNDGVNFRDLTSRVRGPSESRPLTAFRIDYDVTASANASGVQAGGLFEAALIRGNLSAGSTARAVTSPAPGNPAFVRLDSSVRYLWEKKGLVATAGDFVSAGSQSQRPVRMGGIKVGTDFDLRPDLVTVPLPAFSGSVAVPTTIDLVGASRRYLTTKLEPGDFTVRNIPAQPGRGEITAVLRDSLGRERIETARFYVSRDLLAPGRSAYAVNAGFVRRRFGETSTDYGPFAASAYFRRGLSPSLTLETSAEWTEGTANLGARADFTLGHIAKATVEGRFSHDTRAGSGHLLNLGLESIGQAFGGAIGATLPGATYRDVATRLGDPAPPRRIFANAFYRIGANIQAQLSLVRSESRAEPRYARLKERTDTAAASLQLPISSRLRFYGSTEYRRVNGRGVASVSAGLSLNLGPRTRAALYARKSGNYGAAGATFSQSETRTDPFGFHVGAQVTDRGHAVNAGAAMLLPMMRAEGEVEEVDGRFAARGTARGSILLAGGTLYAKARSEMGFVLVRTGTVAGVPITLENRLVGHTNARGALLVEDVPALVPVKIDVDPDRLPAEALVKRTDHKIRVPRRAVALVEIDAVRFVPVVRPVVDAAGRPLPAALRVRAMPSGETTLTGFDGLVEINAGAEDSRLLIGTPGSGCVVELAGMDLTDDSAAPLVCVPAIIAAEEKEPDAVASATARAGPRRVARRN</sequence>